<dbReference type="GeneID" id="81364324"/>
<dbReference type="EMBL" id="JAPZBU010000003">
    <property type="protein sequence ID" value="KAJ5414080.1"/>
    <property type="molecule type" value="Genomic_DNA"/>
</dbReference>
<feature type="chain" id="PRO_5040726568" evidence="1">
    <location>
        <begin position="26"/>
        <end position="80"/>
    </location>
</feature>
<feature type="signal peptide" evidence="1">
    <location>
        <begin position="1"/>
        <end position="25"/>
    </location>
</feature>
<gene>
    <name evidence="2" type="ORF">N7509_000707</name>
</gene>
<dbReference type="RefSeq" id="XP_056493926.1">
    <property type="nucleotide sequence ID" value="XM_056625344.1"/>
</dbReference>
<organism evidence="2 3">
    <name type="scientific">Penicillium cosmopolitanum</name>
    <dbReference type="NCBI Taxonomy" id="1131564"/>
    <lineage>
        <taxon>Eukaryota</taxon>
        <taxon>Fungi</taxon>
        <taxon>Dikarya</taxon>
        <taxon>Ascomycota</taxon>
        <taxon>Pezizomycotina</taxon>
        <taxon>Eurotiomycetes</taxon>
        <taxon>Eurotiomycetidae</taxon>
        <taxon>Eurotiales</taxon>
        <taxon>Aspergillaceae</taxon>
        <taxon>Penicillium</taxon>
    </lineage>
</organism>
<reference evidence="2" key="2">
    <citation type="journal article" date="2023" name="IMA Fungus">
        <title>Comparative genomic study of the Penicillium genus elucidates a diverse pangenome and 15 lateral gene transfer events.</title>
        <authorList>
            <person name="Petersen C."/>
            <person name="Sorensen T."/>
            <person name="Nielsen M.R."/>
            <person name="Sondergaard T.E."/>
            <person name="Sorensen J.L."/>
            <person name="Fitzpatrick D.A."/>
            <person name="Frisvad J.C."/>
            <person name="Nielsen K.L."/>
        </authorList>
    </citation>
    <scope>NUCLEOTIDE SEQUENCE</scope>
    <source>
        <strain evidence="2">IBT 29677</strain>
    </source>
</reference>
<evidence type="ECO:0000313" key="2">
    <source>
        <dbReference type="EMBL" id="KAJ5414080.1"/>
    </source>
</evidence>
<protein>
    <submittedName>
        <fullName evidence="2">Uncharacterized protein</fullName>
    </submittedName>
</protein>
<keyword evidence="3" id="KW-1185">Reference proteome</keyword>
<comment type="caution">
    <text evidence="2">The sequence shown here is derived from an EMBL/GenBank/DDBJ whole genome shotgun (WGS) entry which is preliminary data.</text>
</comment>
<accession>A0A9X0BEF9</accession>
<sequence>MAPPNWSPSSLAPLLFMLCVPSALADSASTTTTTITTTITPTAEMLPSRPTGTIVFQSLEQIEACARELQAGMCPECCCM</sequence>
<reference evidence="2" key="1">
    <citation type="submission" date="2022-12" db="EMBL/GenBank/DDBJ databases">
        <authorList>
            <person name="Petersen C."/>
        </authorList>
    </citation>
    <scope>NUCLEOTIDE SEQUENCE</scope>
    <source>
        <strain evidence="2">IBT 29677</strain>
    </source>
</reference>
<dbReference type="Proteomes" id="UP001147747">
    <property type="component" value="Unassembled WGS sequence"/>
</dbReference>
<proteinExistence type="predicted"/>
<dbReference type="AlphaFoldDB" id="A0A9X0BEF9"/>
<keyword evidence="1" id="KW-0732">Signal</keyword>
<name>A0A9X0BEF9_9EURO</name>
<evidence type="ECO:0000313" key="3">
    <source>
        <dbReference type="Proteomes" id="UP001147747"/>
    </source>
</evidence>
<evidence type="ECO:0000256" key="1">
    <source>
        <dbReference type="SAM" id="SignalP"/>
    </source>
</evidence>